<protein>
    <recommendedName>
        <fullName evidence="2">DNA-directed DNA polymerase</fullName>
        <ecNumber evidence="2">2.7.7.7</ecNumber>
    </recommendedName>
</protein>
<dbReference type="AlphaFoldDB" id="A0A835HRJ7"/>
<dbReference type="OrthoDB" id="1899087at2759"/>
<feature type="coiled-coil region" evidence="10">
    <location>
        <begin position="618"/>
        <end position="648"/>
    </location>
</feature>
<dbReference type="GO" id="GO:0009360">
    <property type="term" value="C:DNA polymerase III complex"/>
    <property type="evidence" value="ECO:0007669"/>
    <property type="project" value="InterPro"/>
</dbReference>
<dbReference type="Pfam" id="PF13177">
    <property type="entry name" value="DNA_pol3_delta2"/>
    <property type="match status" value="1"/>
</dbReference>
<evidence type="ECO:0000256" key="3">
    <source>
        <dbReference type="ARBA" id="ARBA00022723"/>
    </source>
</evidence>
<dbReference type="GO" id="GO:0005663">
    <property type="term" value="C:DNA replication factor C complex"/>
    <property type="evidence" value="ECO:0007669"/>
    <property type="project" value="TreeGrafter"/>
</dbReference>
<dbReference type="GO" id="GO:0003677">
    <property type="term" value="F:DNA binding"/>
    <property type="evidence" value="ECO:0007669"/>
    <property type="project" value="InterPro"/>
</dbReference>
<keyword evidence="4" id="KW-0547">Nucleotide-binding</keyword>
<dbReference type="InterPro" id="IPR012763">
    <property type="entry name" value="DNA_pol_III_sug/sutau_N"/>
</dbReference>
<dbReference type="InterPro" id="IPR003593">
    <property type="entry name" value="AAA+_ATPase"/>
</dbReference>
<keyword evidence="14" id="KW-1185">Reference proteome</keyword>
<keyword evidence="8 10" id="KW-0175">Coiled coil</keyword>
<dbReference type="Proteomes" id="UP000631114">
    <property type="component" value="Unassembled WGS sequence"/>
</dbReference>
<proteinExistence type="inferred from homology"/>
<evidence type="ECO:0000256" key="2">
    <source>
        <dbReference type="ARBA" id="ARBA00012417"/>
    </source>
</evidence>
<keyword evidence="7" id="KW-0548">Nucleotidyltransferase</keyword>
<keyword evidence="7" id="KW-0239">DNA-directed DNA polymerase</keyword>
<keyword evidence="5" id="KW-0862">Zinc</keyword>
<dbReference type="PANTHER" id="PTHR11669">
    <property type="entry name" value="REPLICATION FACTOR C / DNA POLYMERASE III GAMMA-TAU SUBUNIT"/>
    <property type="match status" value="1"/>
</dbReference>
<evidence type="ECO:0000259" key="12">
    <source>
        <dbReference type="SMART" id="SM00382"/>
    </source>
</evidence>
<dbReference type="GO" id="GO:0005524">
    <property type="term" value="F:ATP binding"/>
    <property type="evidence" value="ECO:0007669"/>
    <property type="project" value="UniProtKB-KW"/>
</dbReference>
<evidence type="ECO:0000256" key="11">
    <source>
        <dbReference type="SAM" id="MobiDB-lite"/>
    </source>
</evidence>
<evidence type="ECO:0000256" key="1">
    <source>
        <dbReference type="ARBA" id="ARBA00006360"/>
    </source>
</evidence>
<evidence type="ECO:0000313" key="14">
    <source>
        <dbReference type="Proteomes" id="UP000631114"/>
    </source>
</evidence>
<keyword evidence="6" id="KW-0067">ATP-binding</keyword>
<organism evidence="13 14">
    <name type="scientific">Coptis chinensis</name>
    <dbReference type="NCBI Taxonomy" id="261450"/>
    <lineage>
        <taxon>Eukaryota</taxon>
        <taxon>Viridiplantae</taxon>
        <taxon>Streptophyta</taxon>
        <taxon>Embryophyta</taxon>
        <taxon>Tracheophyta</taxon>
        <taxon>Spermatophyta</taxon>
        <taxon>Magnoliopsida</taxon>
        <taxon>Ranunculales</taxon>
        <taxon>Ranunculaceae</taxon>
        <taxon>Coptidoideae</taxon>
        <taxon>Coptis</taxon>
    </lineage>
</organism>
<feature type="compositionally biased region" description="Basic and acidic residues" evidence="11">
    <location>
        <begin position="186"/>
        <end position="196"/>
    </location>
</feature>
<dbReference type="GO" id="GO:0006281">
    <property type="term" value="P:DNA repair"/>
    <property type="evidence" value="ECO:0007669"/>
    <property type="project" value="TreeGrafter"/>
</dbReference>
<feature type="region of interest" description="Disordered" evidence="11">
    <location>
        <begin position="183"/>
        <end position="214"/>
    </location>
</feature>
<dbReference type="CDD" id="cd18137">
    <property type="entry name" value="HLD_clamp_pol_III_gamma_tau"/>
    <property type="match status" value="1"/>
</dbReference>
<dbReference type="SUPFAM" id="SSF52540">
    <property type="entry name" value="P-loop containing nucleoside triphosphate hydrolases"/>
    <property type="match status" value="1"/>
</dbReference>
<gene>
    <name evidence="13" type="ORF">IFM89_023515</name>
</gene>
<dbReference type="Gene3D" id="1.10.8.60">
    <property type="match status" value="1"/>
</dbReference>
<feature type="domain" description="AAA+ ATPase" evidence="12">
    <location>
        <begin position="345"/>
        <end position="487"/>
    </location>
</feature>
<dbReference type="EC" id="2.7.7.7" evidence="2"/>
<dbReference type="GO" id="GO:0003689">
    <property type="term" value="F:DNA clamp loader activity"/>
    <property type="evidence" value="ECO:0007669"/>
    <property type="project" value="TreeGrafter"/>
</dbReference>
<dbReference type="InterPro" id="IPR054506">
    <property type="entry name" value="DnaA_N-like_STI"/>
</dbReference>
<dbReference type="InterPro" id="IPR027417">
    <property type="entry name" value="P-loop_NTPase"/>
</dbReference>
<evidence type="ECO:0000256" key="4">
    <source>
        <dbReference type="ARBA" id="ARBA00022741"/>
    </source>
</evidence>
<dbReference type="FunFam" id="1.10.8.60:FF:000013">
    <property type="entry name" value="DNA polymerase III subunit gamma/tau"/>
    <property type="match status" value="1"/>
</dbReference>
<dbReference type="PANTHER" id="PTHR11669:SF0">
    <property type="entry name" value="PROTEIN STICHEL-LIKE 2"/>
    <property type="match status" value="1"/>
</dbReference>
<comment type="similarity">
    <text evidence="1">Belongs to the DnaX/STICHEL family.</text>
</comment>
<evidence type="ECO:0000313" key="13">
    <source>
        <dbReference type="EMBL" id="KAF9601828.1"/>
    </source>
</evidence>
<dbReference type="GO" id="GO:0003887">
    <property type="term" value="F:DNA-directed DNA polymerase activity"/>
    <property type="evidence" value="ECO:0007669"/>
    <property type="project" value="UniProtKB-KW"/>
</dbReference>
<dbReference type="Pfam" id="PF23007">
    <property type="entry name" value="DnaA_N-like_STI"/>
    <property type="match status" value="1"/>
</dbReference>
<evidence type="ECO:0000256" key="9">
    <source>
        <dbReference type="ARBA" id="ARBA00049244"/>
    </source>
</evidence>
<dbReference type="InterPro" id="IPR050238">
    <property type="entry name" value="DNA_Rep/Repair_Clamp_Loader"/>
</dbReference>
<evidence type="ECO:0000256" key="10">
    <source>
        <dbReference type="SAM" id="Coils"/>
    </source>
</evidence>
<dbReference type="InterPro" id="IPR045085">
    <property type="entry name" value="HLD_clamp_pol_III_gamma_tau"/>
</dbReference>
<dbReference type="SMART" id="SM00382">
    <property type="entry name" value="AAA"/>
    <property type="match status" value="1"/>
</dbReference>
<evidence type="ECO:0000256" key="8">
    <source>
        <dbReference type="ARBA" id="ARBA00023054"/>
    </source>
</evidence>
<dbReference type="GO" id="GO:0046872">
    <property type="term" value="F:metal ion binding"/>
    <property type="evidence" value="ECO:0007669"/>
    <property type="project" value="UniProtKB-KW"/>
</dbReference>
<dbReference type="GO" id="GO:0006261">
    <property type="term" value="P:DNA-templated DNA replication"/>
    <property type="evidence" value="ECO:0007669"/>
    <property type="project" value="TreeGrafter"/>
</dbReference>
<dbReference type="EMBL" id="JADFTS010000006">
    <property type="protein sequence ID" value="KAF9601828.1"/>
    <property type="molecule type" value="Genomic_DNA"/>
</dbReference>
<sequence>MWDGRRHSVDVPFSRTLVALRRVRSLRDPSTNSTTKFSDVDNFTWETDSCNGISLDHGNAAHGGVLDNRSPRRSHNFVLTERREGPLSDPELDFVMGLHGSKSFSSKKLSRVQKRGSGPVKSNFVDESGYSRSNTNLIYESKLYCGGLHDNDNDQIDKALNLTYISASTDYLEELELFGETTLSSRTEKDEPESNHKSLYTKRTKASKENGDAAGSCVGSSPSLLESIGIDGSSCNTSLFINENIDVMDYDDCRCGINCCWSSTRRSREPNLPSNREDEPLLSRGGETGLSGHERSCTYAKNEIAPYSNCPRSLSHKFQPKSFEEMVGQKVVACSLLKAIWKGNISSFYLFHGPRGTGKTSASRIFAAALNCLSLEEHRPCQLCRECRLFSSRKSRDIKEVDPSKINGTDRIRSLLKSAGQLPISSRYKVYIIDECQLLEGEIWSTLFNSLDDLPRHVVFVMVTADLDSLPRAAISQCQMYHFTKIKDVDIVNKLANICVEEGVDFDNAALNFIAAKSNGSLRNAEITLDQLSLLGKRITISLAHELIGIVSDEELLDLLDVSFSSDTSSTVVRARELMRSRIDPMQLISQLANLIMDILAGRSQIGISKVKRHFFRANTAELDINKLKHALNLLSEAEKQLRTSKNQATWLTVALLQLSAVDSTSLDANNLRRCLTNQQSGADDGCCSTYSVGDDVKHSSSCLCCEILSQNVLMQRDTKVKLDIIWRKVLERCHSNKLKRFLQKEGRLSSISVNQGK</sequence>
<evidence type="ECO:0000256" key="5">
    <source>
        <dbReference type="ARBA" id="ARBA00022833"/>
    </source>
</evidence>
<accession>A0A835HRJ7</accession>
<comment type="catalytic activity">
    <reaction evidence="9">
        <text>DNA(n) + a 2'-deoxyribonucleoside 5'-triphosphate = DNA(n+1) + diphosphate</text>
        <dbReference type="Rhea" id="RHEA:22508"/>
        <dbReference type="Rhea" id="RHEA-COMP:17339"/>
        <dbReference type="Rhea" id="RHEA-COMP:17340"/>
        <dbReference type="ChEBI" id="CHEBI:33019"/>
        <dbReference type="ChEBI" id="CHEBI:61560"/>
        <dbReference type="ChEBI" id="CHEBI:173112"/>
        <dbReference type="EC" id="2.7.7.7"/>
    </reaction>
</comment>
<dbReference type="NCBIfam" id="TIGR02397">
    <property type="entry name" value="dnaX_nterm"/>
    <property type="match status" value="1"/>
</dbReference>
<dbReference type="InterPro" id="IPR008921">
    <property type="entry name" value="DNA_pol3_clamp-load_cplx_C"/>
</dbReference>
<keyword evidence="7" id="KW-0808">Transferase</keyword>
<dbReference type="Gene3D" id="3.40.50.300">
    <property type="entry name" value="P-loop containing nucleotide triphosphate hydrolases"/>
    <property type="match status" value="1"/>
</dbReference>
<reference evidence="13 14" key="1">
    <citation type="submission" date="2020-10" db="EMBL/GenBank/DDBJ databases">
        <title>The Coptis chinensis genome and diversification of protoberbering-type alkaloids.</title>
        <authorList>
            <person name="Wang B."/>
            <person name="Shu S."/>
            <person name="Song C."/>
            <person name="Liu Y."/>
        </authorList>
    </citation>
    <scope>NUCLEOTIDE SEQUENCE [LARGE SCALE GENOMIC DNA]</scope>
    <source>
        <strain evidence="13">HL-2020</strain>
        <tissue evidence="13">Leaf</tissue>
    </source>
</reference>
<comment type="caution">
    <text evidence="13">The sequence shown here is derived from an EMBL/GenBank/DDBJ whole genome shotgun (WGS) entry which is preliminary data.</text>
</comment>
<evidence type="ECO:0000256" key="7">
    <source>
        <dbReference type="ARBA" id="ARBA00022932"/>
    </source>
</evidence>
<evidence type="ECO:0000256" key="6">
    <source>
        <dbReference type="ARBA" id="ARBA00022840"/>
    </source>
</evidence>
<dbReference type="SUPFAM" id="SSF48019">
    <property type="entry name" value="post-AAA+ oligomerization domain-like"/>
    <property type="match status" value="1"/>
</dbReference>
<keyword evidence="3" id="KW-0479">Metal-binding</keyword>
<feature type="region of interest" description="Disordered" evidence="11">
    <location>
        <begin position="265"/>
        <end position="290"/>
    </location>
</feature>
<name>A0A835HRJ7_9MAGN</name>